<sequence length="812" mass="89497">MAVCFVHSAEPSRVSSTIPRASCGKRSMKFVKLHKDSKLGFGMVITCGNTYDTILHGAFVESVHNGGPADIDGNISPVVDLLQGTSGVVDLVIAKGNKISTDFSDLVKKEISEKPFTQTKSWIVGNEITKDIMPVLEKLEVKSNENGVPVPRPRKKWIEQEKSLSFDGPDLTLNHSSNLNSDKKWNKVADNNISGDNIPDIIASQIKNLGSSDLVCKNGVNSDECDAFLPINKNVDENFLLPGEIFHVVLDKKGGSLGLNIYQGTESNGTEQRHIYIHSVVPNGAADLDGRIKPGDKLLEVDGEPLENLSYQEVVTKLRETQQVAHLVLEKGNIIETTLAENEIPKKNNQYSKDNGLPNATKNVSENPIVQNSAFKYSDYIFQSEPDIKRKESSASAEVCFDLYKDSDSSDQASFSSLPTIANDPVTSVYGAKDNNSRLQIHYTPKRNRNNPSSPYAKVMTPSSGVYRFQSPLTSYNSTPNLAENSDEDDRNEMNGCLYRNRSTECLATPHFLKPHQAVLDFYQNYSYVRGSASNLHHIPAVPIRKKKLKRLEDIYNYCNTENTFQVIVQKSSRGLGLSISGGIDAYGRDPFSQLIRIRKLYPLQPALECGKLVLGDVILEVNGTKMVGLTNTEALEVLRSAPTEVILKVFRPSKSLIPSFSTFKGGIWPFFDSSSSSASSSLSRTEANVYNVETGEFEVTLVKRGGSLGFTISKKEGLLGSSEEGIYVKALVREPAMSDGRIQPGDKIVKVNGTDVSSMSHAEAIEFMRNEVQHLPNSSLQIIRLAPQFLDNMLPPHVDELLPSESQRRNA</sequence>
<keyword evidence="3" id="KW-1185">Reference proteome</keyword>
<dbReference type="PANTHER" id="PTHR46900:SF2">
    <property type="entry name" value="TYROSINE-PROTEIN PHOSPHATASE NON-RECEPTOR TYPE 13"/>
    <property type="match status" value="1"/>
</dbReference>
<dbReference type="Proteomes" id="UP000499080">
    <property type="component" value="Unassembled WGS sequence"/>
</dbReference>
<dbReference type="EMBL" id="BGPR01024551">
    <property type="protein sequence ID" value="GBN92725.1"/>
    <property type="molecule type" value="Genomic_DNA"/>
</dbReference>
<feature type="domain" description="PDZ" evidence="1">
    <location>
        <begin position="247"/>
        <end position="333"/>
    </location>
</feature>
<feature type="domain" description="PDZ" evidence="1">
    <location>
        <begin position="699"/>
        <end position="771"/>
    </location>
</feature>
<dbReference type="Pfam" id="PF00595">
    <property type="entry name" value="PDZ"/>
    <property type="match status" value="3"/>
</dbReference>
<gene>
    <name evidence="2" type="ORF">AVEN_122926_1</name>
</gene>
<comment type="caution">
    <text evidence="2">The sequence shown here is derived from an EMBL/GenBank/DDBJ whole genome shotgun (WGS) entry which is preliminary data.</text>
</comment>
<feature type="domain" description="PDZ" evidence="1">
    <location>
        <begin position="566"/>
        <end position="654"/>
    </location>
</feature>
<dbReference type="InterPro" id="IPR036034">
    <property type="entry name" value="PDZ_sf"/>
</dbReference>
<evidence type="ECO:0000313" key="3">
    <source>
        <dbReference type="Proteomes" id="UP000499080"/>
    </source>
</evidence>
<dbReference type="AlphaFoldDB" id="A0A4Y2T0P8"/>
<dbReference type="PANTHER" id="PTHR46900">
    <property type="entry name" value="TYROSINE-PROTEIN PHOSPHATASE NON-RECEPTOR TYPE 13"/>
    <property type="match status" value="1"/>
</dbReference>
<dbReference type="InterPro" id="IPR052074">
    <property type="entry name" value="NonRcpt_TyrProt_Phosphatase"/>
</dbReference>
<dbReference type="InterPro" id="IPR001478">
    <property type="entry name" value="PDZ"/>
</dbReference>
<reference evidence="2 3" key="1">
    <citation type="journal article" date="2019" name="Sci. Rep.">
        <title>Orb-weaving spider Araneus ventricosus genome elucidates the spidroin gene catalogue.</title>
        <authorList>
            <person name="Kono N."/>
            <person name="Nakamura H."/>
            <person name="Ohtoshi R."/>
            <person name="Moran D.A.P."/>
            <person name="Shinohara A."/>
            <person name="Yoshida Y."/>
            <person name="Fujiwara M."/>
            <person name="Mori M."/>
            <person name="Tomita M."/>
            <person name="Arakawa K."/>
        </authorList>
    </citation>
    <scope>NUCLEOTIDE SEQUENCE [LARGE SCALE GENOMIC DNA]</scope>
</reference>
<protein>
    <recommendedName>
        <fullName evidence="1">PDZ domain-containing protein</fullName>
    </recommendedName>
</protein>
<organism evidence="2 3">
    <name type="scientific">Araneus ventricosus</name>
    <name type="common">Orbweaver spider</name>
    <name type="synonym">Epeira ventricosa</name>
    <dbReference type="NCBI Taxonomy" id="182803"/>
    <lineage>
        <taxon>Eukaryota</taxon>
        <taxon>Metazoa</taxon>
        <taxon>Ecdysozoa</taxon>
        <taxon>Arthropoda</taxon>
        <taxon>Chelicerata</taxon>
        <taxon>Arachnida</taxon>
        <taxon>Araneae</taxon>
        <taxon>Araneomorphae</taxon>
        <taxon>Entelegynae</taxon>
        <taxon>Araneoidea</taxon>
        <taxon>Araneidae</taxon>
        <taxon>Araneus</taxon>
    </lineage>
</organism>
<dbReference type="SMART" id="SM00228">
    <property type="entry name" value="PDZ"/>
    <property type="match status" value="3"/>
</dbReference>
<name>A0A4Y2T0P8_ARAVE</name>
<proteinExistence type="predicted"/>
<dbReference type="PROSITE" id="PS50106">
    <property type="entry name" value="PDZ"/>
    <property type="match status" value="3"/>
</dbReference>
<evidence type="ECO:0000259" key="1">
    <source>
        <dbReference type="PROSITE" id="PS50106"/>
    </source>
</evidence>
<dbReference type="OrthoDB" id="6417639at2759"/>
<evidence type="ECO:0000313" key="2">
    <source>
        <dbReference type="EMBL" id="GBN92725.1"/>
    </source>
</evidence>
<dbReference type="SUPFAM" id="SSF50156">
    <property type="entry name" value="PDZ domain-like"/>
    <property type="match status" value="4"/>
</dbReference>
<accession>A0A4Y2T0P8</accession>
<dbReference type="Gene3D" id="2.30.42.10">
    <property type="match status" value="4"/>
</dbReference>